<protein>
    <submittedName>
        <fullName evidence="1">Uncharacterized protein</fullName>
    </submittedName>
</protein>
<evidence type="ECO:0000313" key="1">
    <source>
        <dbReference type="EMBL" id="GIX92593.1"/>
    </source>
</evidence>
<comment type="caution">
    <text evidence="1">The sequence shown here is derived from an EMBL/GenBank/DDBJ whole genome shotgun (WGS) entry which is preliminary data.</text>
</comment>
<accession>A0AAV4P6F3</accession>
<proteinExistence type="predicted"/>
<organism evidence="1 2">
    <name type="scientific">Caerostris extrusa</name>
    <name type="common">Bark spider</name>
    <name type="synonym">Caerostris bankana</name>
    <dbReference type="NCBI Taxonomy" id="172846"/>
    <lineage>
        <taxon>Eukaryota</taxon>
        <taxon>Metazoa</taxon>
        <taxon>Ecdysozoa</taxon>
        <taxon>Arthropoda</taxon>
        <taxon>Chelicerata</taxon>
        <taxon>Arachnida</taxon>
        <taxon>Araneae</taxon>
        <taxon>Araneomorphae</taxon>
        <taxon>Entelegynae</taxon>
        <taxon>Araneoidea</taxon>
        <taxon>Araneidae</taxon>
        <taxon>Caerostris</taxon>
    </lineage>
</organism>
<gene>
    <name evidence="1" type="ORF">CEXT_173041</name>
</gene>
<reference evidence="1 2" key="1">
    <citation type="submission" date="2021-06" db="EMBL/GenBank/DDBJ databases">
        <title>Caerostris extrusa draft genome.</title>
        <authorList>
            <person name="Kono N."/>
            <person name="Arakawa K."/>
        </authorList>
    </citation>
    <scope>NUCLEOTIDE SEQUENCE [LARGE SCALE GENOMIC DNA]</scope>
</reference>
<keyword evidence="2" id="KW-1185">Reference proteome</keyword>
<dbReference type="AlphaFoldDB" id="A0AAV4P6F3"/>
<dbReference type="Proteomes" id="UP001054945">
    <property type="component" value="Unassembled WGS sequence"/>
</dbReference>
<evidence type="ECO:0000313" key="2">
    <source>
        <dbReference type="Proteomes" id="UP001054945"/>
    </source>
</evidence>
<dbReference type="EMBL" id="BPLR01004139">
    <property type="protein sequence ID" value="GIX92593.1"/>
    <property type="molecule type" value="Genomic_DNA"/>
</dbReference>
<name>A0AAV4P6F3_CAEEX</name>
<sequence>MIRISIKYLKHLTHSLLKGPSILRLGNLPCTFPILSLYSVIERGKNENHKVNSFRTIFAAVGINECEVEEDKKTSGALKFDDEKLCLFSGRGGAPS</sequence>